<dbReference type="CDD" id="cd04433">
    <property type="entry name" value="AFD_class_I"/>
    <property type="match status" value="1"/>
</dbReference>
<accession>A0A6L2ZN54</accession>
<dbReference type="PROSITE" id="PS00455">
    <property type="entry name" value="AMP_BINDING"/>
    <property type="match status" value="1"/>
</dbReference>
<dbReference type="Proteomes" id="UP000504714">
    <property type="component" value="Unassembled WGS sequence"/>
</dbReference>
<dbReference type="Gene3D" id="3.40.50.12780">
    <property type="entry name" value="N-terminal domain of ligase-like"/>
    <property type="match status" value="1"/>
</dbReference>
<dbReference type="SUPFAM" id="SSF56801">
    <property type="entry name" value="Acetyl-CoA synthetase-like"/>
    <property type="match status" value="1"/>
</dbReference>
<evidence type="ECO:0000256" key="1">
    <source>
        <dbReference type="ARBA" id="ARBA00022598"/>
    </source>
</evidence>
<dbReference type="PANTHER" id="PTHR24096">
    <property type="entry name" value="LONG-CHAIN-FATTY-ACID--COA LIGASE"/>
    <property type="match status" value="1"/>
</dbReference>
<dbReference type="InterPro" id="IPR042099">
    <property type="entry name" value="ANL_N_sf"/>
</dbReference>
<dbReference type="InterPro" id="IPR045851">
    <property type="entry name" value="AMP-bd_C_sf"/>
</dbReference>
<protein>
    <submittedName>
        <fullName evidence="3">Long-chain-fatty-acid--CoA ligase</fullName>
    </submittedName>
</protein>
<dbReference type="GO" id="GO:0016405">
    <property type="term" value="F:CoA-ligase activity"/>
    <property type="evidence" value="ECO:0007669"/>
    <property type="project" value="TreeGrafter"/>
</dbReference>
<reference evidence="3 4" key="1">
    <citation type="submission" date="2020-06" db="EMBL/GenBank/DDBJ databases">
        <title>The genome sequence of Candidatus Regiella insecticola strain Tut.</title>
        <authorList>
            <person name="Nikoh N."/>
            <person name="Tsuchida T."/>
            <person name="Koga R."/>
            <person name="Oshima K."/>
            <person name="Hattori M."/>
            <person name="Fukatsu T."/>
        </authorList>
    </citation>
    <scope>NUCLEOTIDE SEQUENCE [LARGE SCALE GENOMIC DNA]</scope>
    <source>
        <strain evidence="3 4">Tut</strain>
    </source>
</reference>
<comment type="caution">
    <text evidence="3">The sequence shown here is derived from an EMBL/GenBank/DDBJ whole genome shotgun (WGS) entry which is preliminary data.</text>
</comment>
<dbReference type="Gene3D" id="3.30.300.30">
    <property type="match status" value="1"/>
</dbReference>
<evidence type="ECO:0000313" key="3">
    <source>
        <dbReference type="EMBL" id="GFN46022.1"/>
    </source>
</evidence>
<dbReference type="EMBL" id="BLXO01000002">
    <property type="protein sequence ID" value="GFN46022.1"/>
    <property type="molecule type" value="Genomic_DNA"/>
</dbReference>
<proteinExistence type="predicted"/>
<name>A0A6L2ZN54_9ENTR</name>
<evidence type="ECO:0000259" key="2">
    <source>
        <dbReference type="Pfam" id="PF00501"/>
    </source>
</evidence>
<evidence type="ECO:0000313" key="4">
    <source>
        <dbReference type="Proteomes" id="UP000504714"/>
    </source>
</evidence>
<gene>
    <name evidence="3" type="primary">lcfB</name>
    <name evidence="3" type="ORF">RINTU1_14340</name>
</gene>
<dbReference type="InterPro" id="IPR020845">
    <property type="entry name" value="AMP-binding_CS"/>
</dbReference>
<dbReference type="AlphaFoldDB" id="A0A6L2ZN54"/>
<sequence>MEGKQIMDYQDSLFSDQQRKQLLLNPYLGVGNFLQFTAPMYPADCQHSLLTDLETVICEGEAIQSLSVHSLAILAGRWAKWYRDKGVKSAEPVAVYCDDGLNYIIHFVALTLIGAIPVLTNGKMPIEVAAAHFNNIAVRLVISDADRCRKLKKGLNAGIDVLNLARVPLGTEVLERAHYYVHSARSPVMITHSSGTTGLPKAVTLHHEQWFHGIRELLKKPHAKGLEKYLNALPTSHNSSIAFLIHCILSGSQIMLAAKRDGKSVADLIETYAPSTVVAFPQTYVELALNHADDRNFSSVNTWINSGDAAHEVHIKKLVKHDYHFRGSKKIAGSQFVDGLGSSEMGHISFHIIHTPYTSNYGRCVGFPQHWVHAKAFLNDGREVESGEVGMLGVKSPSITPGYWNNSSLTYKSRIGDYWLTGDMVSIDKDGRVFHLDRISDVIDTEAGRCYSLLTEEFILAGIAGLEECTVVGIPSSLNSVYSIPVALVVCSDKATTEKDLLQAINQHLSDKGLPCVAEVRKVTHHDIPKGITGKVLKRTLRQQWGSPVKLAAKTKSTA</sequence>
<organism evidence="3 4">
    <name type="scientific">Candidatus Regiella insecticola</name>
    <dbReference type="NCBI Taxonomy" id="138073"/>
    <lineage>
        <taxon>Bacteria</taxon>
        <taxon>Pseudomonadati</taxon>
        <taxon>Pseudomonadota</taxon>
        <taxon>Gammaproteobacteria</taxon>
        <taxon>Enterobacterales</taxon>
        <taxon>Enterobacteriaceae</taxon>
        <taxon>aphid secondary symbionts</taxon>
        <taxon>Candidatus Regiella</taxon>
    </lineage>
</organism>
<dbReference type="InterPro" id="IPR000873">
    <property type="entry name" value="AMP-dep_synth/lig_dom"/>
</dbReference>
<dbReference type="Pfam" id="PF00501">
    <property type="entry name" value="AMP-binding"/>
    <property type="match status" value="1"/>
</dbReference>
<keyword evidence="1 3" id="KW-0436">Ligase</keyword>
<feature type="domain" description="AMP-dependent synthetase/ligase" evidence="2">
    <location>
        <begin position="61"/>
        <end position="404"/>
    </location>
</feature>